<organism evidence="3 4">
    <name type="scientific">Stylophora pistillata</name>
    <name type="common">Smooth cauliflower coral</name>
    <dbReference type="NCBI Taxonomy" id="50429"/>
    <lineage>
        <taxon>Eukaryota</taxon>
        <taxon>Metazoa</taxon>
        <taxon>Cnidaria</taxon>
        <taxon>Anthozoa</taxon>
        <taxon>Hexacorallia</taxon>
        <taxon>Scleractinia</taxon>
        <taxon>Astrocoeniina</taxon>
        <taxon>Pocilloporidae</taxon>
        <taxon>Stylophora</taxon>
    </lineage>
</organism>
<feature type="domain" description="SAM" evidence="2">
    <location>
        <begin position="53"/>
        <end position="117"/>
    </location>
</feature>
<dbReference type="SMART" id="SM00454">
    <property type="entry name" value="SAM"/>
    <property type="match status" value="1"/>
</dbReference>
<reference evidence="4" key="1">
    <citation type="journal article" date="2017" name="bioRxiv">
        <title>Comparative analysis of the genomes of Stylophora pistillata and Acropora digitifera provides evidence for extensive differences between species of corals.</title>
        <authorList>
            <person name="Voolstra C.R."/>
            <person name="Li Y."/>
            <person name="Liew Y.J."/>
            <person name="Baumgarten S."/>
            <person name="Zoccola D."/>
            <person name="Flot J.-F."/>
            <person name="Tambutte S."/>
            <person name="Allemand D."/>
            <person name="Aranda M."/>
        </authorList>
    </citation>
    <scope>NUCLEOTIDE SEQUENCE [LARGE SCALE GENOMIC DNA]</scope>
</reference>
<dbReference type="EMBL" id="LSMT01000249">
    <property type="protein sequence ID" value="PFX22139.1"/>
    <property type="molecule type" value="Genomic_DNA"/>
</dbReference>
<dbReference type="InterPro" id="IPR013761">
    <property type="entry name" value="SAM/pointed_sf"/>
</dbReference>
<name>A0A2B4RZB1_STYPI</name>
<dbReference type="PROSITE" id="PS50105">
    <property type="entry name" value="SAM_DOMAIN"/>
    <property type="match status" value="1"/>
</dbReference>
<dbReference type="CDD" id="cd09487">
    <property type="entry name" value="SAM_superfamily"/>
    <property type="match status" value="1"/>
</dbReference>
<evidence type="ECO:0000313" key="4">
    <source>
        <dbReference type="Proteomes" id="UP000225706"/>
    </source>
</evidence>
<evidence type="ECO:0000256" key="1">
    <source>
        <dbReference type="SAM" id="MobiDB-lite"/>
    </source>
</evidence>
<dbReference type="SUPFAM" id="SSF47769">
    <property type="entry name" value="SAM/Pointed domain"/>
    <property type="match status" value="1"/>
</dbReference>
<keyword evidence="4" id="KW-1185">Reference proteome</keyword>
<sequence>MAFNKQQYESLPGKDGATPPVMASEKPIVNQPAKLSPTEEYVLNLDPATVSTWSVEDVNRNFLERAGLGYMAEQFSVNKINGKCLMLLTEGHLHELGITVLGDRLYLMDLIGLLKRKKKEAELSASKWSGVTPAPGIRYKEDCGECCVAYCCPCCLAKTFWRVTGQGVFYKREPPCGLWTEVRTEYMDYRFFKDLELKQTRKCLCCCTASELEMYVDDHDSSGAQKEGEPPNPGAFHPHVLRHPEAAQVEQIIRNAWNRARLVAEG</sequence>
<gene>
    <name evidence="3" type="ORF">AWC38_SpisGene13346</name>
</gene>
<evidence type="ECO:0000313" key="3">
    <source>
        <dbReference type="EMBL" id="PFX22139.1"/>
    </source>
</evidence>
<dbReference type="Pfam" id="PF00536">
    <property type="entry name" value="SAM_1"/>
    <property type="match status" value="1"/>
</dbReference>
<dbReference type="Proteomes" id="UP000225706">
    <property type="component" value="Unassembled WGS sequence"/>
</dbReference>
<dbReference type="AlphaFoldDB" id="A0A2B4RZB1"/>
<protein>
    <recommendedName>
        <fullName evidence="2">SAM domain-containing protein</fullName>
    </recommendedName>
</protein>
<accession>A0A2B4RZB1</accession>
<dbReference type="InterPro" id="IPR001660">
    <property type="entry name" value="SAM"/>
</dbReference>
<comment type="caution">
    <text evidence="3">The sequence shown here is derived from an EMBL/GenBank/DDBJ whole genome shotgun (WGS) entry which is preliminary data.</text>
</comment>
<dbReference type="OrthoDB" id="445896at2759"/>
<dbReference type="Gene3D" id="1.10.150.50">
    <property type="entry name" value="Transcription Factor, Ets-1"/>
    <property type="match status" value="1"/>
</dbReference>
<evidence type="ECO:0000259" key="2">
    <source>
        <dbReference type="PROSITE" id="PS50105"/>
    </source>
</evidence>
<proteinExistence type="predicted"/>
<feature type="region of interest" description="Disordered" evidence="1">
    <location>
        <begin position="1"/>
        <end position="23"/>
    </location>
</feature>